<organism evidence="7">
    <name type="scientific">marine metagenome</name>
    <dbReference type="NCBI Taxonomy" id="408172"/>
    <lineage>
        <taxon>unclassified sequences</taxon>
        <taxon>metagenomes</taxon>
        <taxon>ecological metagenomes</taxon>
    </lineage>
</organism>
<feature type="non-terminal residue" evidence="7">
    <location>
        <position position="204"/>
    </location>
</feature>
<reference evidence="7" key="1">
    <citation type="submission" date="2018-05" db="EMBL/GenBank/DDBJ databases">
        <authorList>
            <person name="Lanie J.A."/>
            <person name="Ng W.-L."/>
            <person name="Kazmierczak K.M."/>
            <person name="Andrzejewski T.M."/>
            <person name="Davidsen T.M."/>
            <person name="Wayne K.J."/>
            <person name="Tettelin H."/>
            <person name="Glass J.I."/>
            <person name="Rusch D."/>
            <person name="Podicherti R."/>
            <person name="Tsui H.-C.T."/>
            <person name="Winkler M.E."/>
        </authorList>
    </citation>
    <scope>NUCLEOTIDE SEQUENCE</scope>
</reference>
<dbReference type="Gene3D" id="1.20.1420.30">
    <property type="entry name" value="NCX, central ion-binding region"/>
    <property type="match status" value="1"/>
</dbReference>
<dbReference type="PANTHER" id="PTHR10846">
    <property type="entry name" value="SODIUM/POTASSIUM/CALCIUM EXCHANGER"/>
    <property type="match status" value="1"/>
</dbReference>
<name>A0A383BDW5_9ZZZZ</name>
<accession>A0A383BDW5</accession>
<evidence type="ECO:0000256" key="1">
    <source>
        <dbReference type="ARBA" id="ARBA00004141"/>
    </source>
</evidence>
<dbReference type="GO" id="GO:0005886">
    <property type="term" value="C:plasma membrane"/>
    <property type="evidence" value="ECO:0007669"/>
    <property type="project" value="TreeGrafter"/>
</dbReference>
<protein>
    <recommendedName>
        <fullName evidence="6">Sodium/calcium exchanger membrane region domain-containing protein</fullName>
    </recommendedName>
</protein>
<dbReference type="GO" id="GO:0006874">
    <property type="term" value="P:intracellular calcium ion homeostasis"/>
    <property type="evidence" value="ECO:0007669"/>
    <property type="project" value="TreeGrafter"/>
</dbReference>
<feature type="transmembrane region" description="Helical" evidence="5">
    <location>
        <begin position="64"/>
        <end position="91"/>
    </location>
</feature>
<keyword evidence="3 5" id="KW-1133">Transmembrane helix</keyword>
<keyword evidence="4 5" id="KW-0472">Membrane</keyword>
<dbReference type="InterPro" id="IPR004481">
    <property type="entry name" value="K/Na/Ca-exchanger"/>
</dbReference>
<dbReference type="PANTHER" id="PTHR10846:SF8">
    <property type="entry name" value="INNER MEMBRANE PROTEIN YRBG"/>
    <property type="match status" value="1"/>
</dbReference>
<dbReference type="Pfam" id="PF01699">
    <property type="entry name" value="Na_Ca_ex"/>
    <property type="match status" value="1"/>
</dbReference>
<evidence type="ECO:0000256" key="4">
    <source>
        <dbReference type="ARBA" id="ARBA00023136"/>
    </source>
</evidence>
<dbReference type="AlphaFoldDB" id="A0A383BDW5"/>
<feature type="transmembrane region" description="Helical" evidence="5">
    <location>
        <begin position="170"/>
        <end position="191"/>
    </location>
</feature>
<dbReference type="InterPro" id="IPR044880">
    <property type="entry name" value="NCX_ion-bd_dom_sf"/>
</dbReference>
<dbReference type="EMBL" id="UINC01199764">
    <property type="protein sequence ID" value="SVE18346.1"/>
    <property type="molecule type" value="Genomic_DNA"/>
</dbReference>
<feature type="transmembrane region" description="Helical" evidence="5">
    <location>
        <begin position="103"/>
        <end position="122"/>
    </location>
</feature>
<dbReference type="InterPro" id="IPR004837">
    <property type="entry name" value="NaCa_Exmemb"/>
</dbReference>
<keyword evidence="2 5" id="KW-0812">Transmembrane</keyword>
<comment type="subcellular location">
    <subcellularLocation>
        <location evidence="1">Membrane</location>
        <topology evidence="1">Multi-pass membrane protein</topology>
    </subcellularLocation>
</comment>
<evidence type="ECO:0000256" key="3">
    <source>
        <dbReference type="ARBA" id="ARBA00022989"/>
    </source>
</evidence>
<evidence type="ECO:0000256" key="5">
    <source>
        <dbReference type="SAM" id="Phobius"/>
    </source>
</evidence>
<evidence type="ECO:0000259" key="6">
    <source>
        <dbReference type="Pfam" id="PF01699"/>
    </source>
</evidence>
<feature type="domain" description="Sodium/calcium exchanger membrane region" evidence="6">
    <location>
        <begin position="2"/>
        <end position="147"/>
    </location>
</feature>
<evidence type="ECO:0000313" key="7">
    <source>
        <dbReference type="EMBL" id="SVE18346.1"/>
    </source>
</evidence>
<dbReference type="GO" id="GO:0008273">
    <property type="term" value="F:calcium, potassium:sodium antiporter activity"/>
    <property type="evidence" value="ECO:0007669"/>
    <property type="project" value="TreeGrafter"/>
</dbReference>
<gene>
    <name evidence="7" type="ORF">METZ01_LOCUS471200</name>
</gene>
<feature type="transmembrane region" description="Helical" evidence="5">
    <location>
        <begin position="129"/>
        <end position="150"/>
    </location>
</feature>
<feature type="transmembrane region" description="Helical" evidence="5">
    <location>
        <begin position="32"/>
        <end position="52"/>
    </location>
</feature>
<dbReference type="GO" id="GO:0005262">
    <property type="term" value="F:calcium channel activity"/>
    <property type="evidence" value="ECO:0007669"/>
    <property type="project" value="TreeGrafter"/>
</dbReference>
<proteinExistence type="predicted"/>
<evidence type="ECO:0000256" key="2">
    <source>
        <dbReference type="ARBA" id="ARBA00022692"/>
    </source>
</evidence>
<sequence>MFLQILLGVVGLAVGAELIVRSAVNLSNIYKISGYFIGFTLVALGTSLPEFAATLQALFEADSVGIALGNIIGSNIANILLILGVVAWIYPIFFPDMRKQHKQAQIVVGITIGIVFFFLVLVRFKIPVIVIATSGALFMCLVVMFLFIQFAQERKNSSYKENHEDTFSQFKSYVLLIIGLVLLIYGSRYFIIGAKQAATEFGIA</sequence>